<dbReference type="InterPro" id="IPR009915">
    <property type="entry name" value="NnrU_dom"/>
</dbReference>
<proteinExistence type="predicted"/>
<evidence type="ECO:0000256" key="1">
    <source>
        <dbReference type="ARBA" id="ARBA00004141"/>
    </source>
</evidence>
<feature type="transmembrane region" description="Helical" evidence="5">
    <location>
        <begin position="76"/>
        <end position="94"/>
    </location>
</feature>
<feature type="transmembrane region" description="Helical" evidence="5">
    <location>
        <begin position="38"/>
        <end position="55"/>
    </location>
</feature>
<feature type="transmembrane region" description="Helical" evidence="5">
    <location>
        <begin position="123"/>
        <end position="140"/>
    </location>
</feature>
<dbReference type="GO" id="GO:0016020">
    <property type="term" value="C:membrane"/>
    <property type="evidence" value="ECO:0007669"/>
    <property type="project" value="UniProtKB-SubCell"/>
</dbReference>
<evidence type="ECO:0000313" key="7">
    <source>
        <dbReference type="EMBL" id="TBN54568.1"/>
    </source>
</evidence>
<evidence type="ECO:0000256" key="2">
    <source>
        <dbReference type="ARBA" id="ARBA00022692"/>
    </source>
</evidence>
<dbReference type="EMBL" id="SIUB01000002">
    <property type="protein sequence ID" value="TBN54568.1"/>
    <property type="molecule type" value="Genomic_DNA"/>
</dbReference>
<evidence type="ECO:0000256" key="3">
    <source>
        <dbReference type="ARBA" id="ARBA00022989"/>
    </source>
</evidence>
<dbReference type="Pfam" id="PF07298">
    <property type="entry name" value="NnrU"/>
    <property type="match status" value="1"/>
</dbReference>
<keyword evidence="2 5" id="KW-0812">Transmembrane</keyword>
<evidence type="ECO:0000313" key="8">
    <source>
        <dbReference type="Proteomes" id="UP000291613"/>
    </source>
</evidence>
<feature type="transmembrane region" description="Helical" evidence="5">
    <location>
        <begin position="160"/>
        <end position="182"/>
    </location>
</feature>
<feature type="domain" description="NnrU" evidence="6">
    <location>
        <begin position="3"/>
        <end position="185"/>
    </location>
</feature>
<evidence type="ECO:0000256" key="4">
    <source>
        <dbReference type="ARBA" id="ARBA00023136"/>
    </source>
</evidence>
<name>A0A4Q9GK70_9HYPH</name>
<dbReference type="Proteomes" id="UP000291613">
    <property type="component" value="Unassembled WGS sequence"/>
</dbReference>
<accession>A0A4Q9GK70</accession>
<sequence>MLILVLGLVLFIGGHLVTRARGVRSRLVARVGEPAYKGAYALITALGLALILLGWRYGPFVPVWDPPGWTRHIPITLMWPAFVLLVATYLPGHIRAKLKHPMLVAVKLWASAHLVANGDLKSILLFGSFLAWAVIARIGLKRQERREGRAPQPASWQNDVVALVIGTVLYGLFGTFLHPILIGVPAFRF</sequence>
<protein>
    <submittedName>
        <fullName evidence="7">NnrU family protein</fullName>
    </submittedName>
</protein>
<gene>
    <name evidence="7" type="ORF">EYR15_05055</name>
</gene>
<organism evidence="7 8">
    <name type="scientific">Hansschlegelia quercus</name>
    <dbReference type="NCBI Taxonomy" id="2528245"/>
    <lineage>
        <taxon>Bacteria</taxon>
        <taxon>Pseudomonadati</taxon>
        <taxon>Pseudomonadota</taxon>
        <taxon>Alphaproteobacteria</taxon>
        <taxon>Hyphomicrobiales</taxon>
        <taxon>Methylopilaceae</taxon>
        <taxon>Hansschlegelia</taxon>
    </lineage>
</organism>
<dbReference type="OrthoDB" id="5293641at2"/>
<dbReference type="AlphaFoldDB" id="A0A4Q9GK70"/>
<keyword evidence="3 5" id="KW-1133">Transmembrane helix</keyword>
<evidence type="ECO:0000259" key="6">
    <source>
        <dbReference type="Pfam" id="PF07298"/>
    </source>
</evidence>
<comment type="caution">
    <text evidence="7">The sequence shown here is derived from an EMBL/GenBank/DDBJ whole genome shotgun (WGS) entry which is preliminary data.</text>
</comment>
<evidence type="ECO:0000256" key="5">
    <source>
        <dbReference type="SAM" id="Phobius"/>
    </source>
</evidence>
<keyword evidence="4 5" id="KW-0472">Membrane</keyword>
<keyword evidence="8" id="KW-1185">Reference proteome</keyword>
<comment type="subcellular location">
    <subcellularLocation>
        <location evidence="1">Membrane</location>
        <topology evidence="1">Multi-pass membrane protein</topology>
    </subcellularLocation>
</comment>
<reference evidence="7 8" key="1">
    <citation type="submission" date="2019-02" db="EMBL/GenBank/DDBJ databases">
        <title>Hansschlegelia quercus sp. nov., a novel methylotrophic bacterium from buds of oak (Quercus robur L.).</title>
        <authorList>
            <person name="Agafonova N.V."/>
            <person name="Kaparullina E.N."/>
            <person name="Grouzdev D.S."/>
            <person name="Doronina N.V."/>
        </authorList>
    </citation>
    <scope>NUCLEOTIDE SEQUENCE [LARGE SCALE GENOMIC DNA]</scope>
    <source>
        <strain evidence="7 8">Dub</strain>
    </source>
</reference>
<dbReference type="RefSeq" id="WP_131002392.1">
    <property type="nucleotide sequence ID" value="NZ_JBHSZR010000005.1"/>
</dbReference>